<dbReference type="SUPFAM" id="SSF54373">
    <property type="entry name" value="FAD-linked reductases, C-terminal domain"/>
    <property type="match status" value="1"/>
</dbReference>
<dbReference type="Gene3D" id="3.50.50.60">
    <property type="entry name" value="FAD/NAD(P)-binding domain"/>
    <property type="match status" value="1"/>
</dbReference>
<proteinExistence type="inferred from homology"/>
<dbReference type="InterPro" id="IPR012132">
    <property type="entry name" value="GMC_OxRdtase"/>
</dbReference>
<evidence type="ECO:0000256" key="6">
    <source>
        <dbReference type="RuleBase" id="RU003968"/>
    </source>
</evidence>
<comment type="cofactor">
    <cofactor evidence="1 5">
        <name>FAD</name>
        <dbReference type="ChEBI" id="CHEBI:57692"/>
    </cofactor>
</comment>
<feature type="domain" description="Glucose-methanol-choline oxidoreductase N-terminal" evidence="8">
    <location>
        <begin position="252"/>
        <end position="266"/>
    </location>
</feature>
<comment type="caution">
    <text evidence="9">The sequence shown here is derived from an EMBL/GenBank/DDBJ whole genome shotgun (WGS) entry which is preliminary data.</text>
</comment>
<evidence type="ECO:0000259" key="8">
    <source>
        <dbReference type="PROSITE" id="PS00624"/>
    </source>
</evidence>
<dbReference type="EC" id="1.1.99.1" evidence="9"/>
<dbReference type="PANTHER" id="PTHR11552">
    <property type="entry name" value="GLUCOSE-METHANOL-CHOLINE GMC OXIDOREDUCTASE"/>
    <property type="match status" value="1"/>
</dbReference>
<dbReference type="AlphaFoldDB" id="A0A927MZ28"/>
<dbReference type="InterPro" id="IPR036188">
    <property type="entry name" value="FAD/NAD-bd_sf"/>
</dbReference>
<dbReference type="RefSeq" id="WP_345482937.1">
    <property type="nucleotide sequence ID" value="NZ_BAABJL010000142.1"/>
</dbReference>
<evidence type="ECO:0000313" key="10">
    <source>
        <dbReference type="Proteomes" id="UP000638648"/>
    </source>
</evidence>
<dbReference type="PROSITE" id="PS00623">
    <property type="entry name" value="GMC_OXRED_1"/>
    <property type="match status" value="1"/>
</dbReference>
<dbReference type="EMBL" id="JADBEM010000001">
    <property type="protein sequence ID" value="MBE1609191.1"/>
    <property type="molecule type" value="Genomic_DNA"/>
</dbReference>
<evidence type="ECO:0000256" key="3">
    <source>
        <dbReference type="ARBA" id="ARBA00022630"/>
    </source>
</evidence>
<feature type="binding site" evidence="5">
    <location>
        <position position="439"/>
    </location>
    <ligand>
        <name>substrate</name>
    </ligand>
</feature>
<dbReference type="Proteomes" id="UP000638648">
    <property type="component" value="Unassembled WGS sequence"/>
</dbReference>
<dbReference type="InterPro" id="IPR000172">
    <property type="entry name" value="GMC_OxRdtase_N"/>
</dbReference>
<keyword evidence="3 6" id="KW-0285">Flavoprotein</keyword>
<evidence type="ECO:0000256" key="5">
    <source>
        <dbReference type="PIRSR" id="PIRSR000137-2"/>
    </source>
</evidence>
<sequence length="502" mass="51981">MTQSYDFIVVGGGTAGSVIAARLSENDTVRVLLLEAGSAQPPPAAAEPPNWPSLIQTTASRGDTTTTQVGTGTAQLLPRGRTLGGGSAINGMVFVRGHRSSYDAWPAAGATGWGYADLLPFFRRSENAVGRVSDLRGVDGPVTVTPASPPHPVPATLLQAATEAGHHRATDISGGDEEGFGWTDLNIVDGRRQSAADAYLTPVRARSNLDVVTDALVHRVLLTRGRCTGVEYSVGECLVVAGCSGEVVLTAGSIGSPHLLMLSGIGPASHLHELGIEVAADVPGVGSNLQDHPVANLAYRAARSIPPGTNNHGEALGLVRSRPDLDGPDLQLIFVDATSFVPSDDLPEGYTIGVGLMRPHSRGTVRLASPEPGALPVVDPNYVGDERDLTALVTGLRLAREIGQAGAIAPWRDGELAPGSDVEDDSGLRAYVRSTLASYMHPVGTCRIGGDEHAVVDTELRVRGISGLRVADASVMPSIVSANTNATVYAIAERAAGILAAA</sequence>
<dbReference type="PANTHER" id="PTHR11552:SF147">
    <property type="entry name" value="CHOLINE DEHYDROGENASE, MITOCHONDRIAL"/>
    <property type="match status" value="1"/>
</dbReference>
<dbReference type="Gene3D" id="3.30.560.10">
    <property type="entry name" value="Glucose Oxidase, domain 3"/>
    <property type="match status" value="1"/>
</dbReference>
<reference evidence="9" key="1">
    <citation type="submission" date="2020-10" db="EMBL/GenBank/DDBJ databases">
        <title>Sequencing the genomes of 1000 actinobacteria strains.</title>
        <authorList>
            <person name="Klenk H.-P."/>
        </authorList>
    </citation>
    <scope>NUCLEOTIDE SEQUENCE</scope>
    <source>
        <strain evidence="9">DSM 45354</strain>
    </source>
</reference>
<organism evidence="9 10">
    <name type="scientific">Actinopolymorpha pittospori</name>
    <dbReference type="NCBI Taxonomy" id="648752"/>
    <lineage>
        <taxon>Bacteria</taxon>
        <taxon>Bacillati</taxon>
        <taxon>Actinomycetota</taxon>
        <taxon>Actinomycetes</taxon>
        <taxon>Propionibacteriales</taxon>
        <taxon>Actinopolymorphaceae</taxon>
        <taxon>Actinopolymorpha</taxon>
    </lineage>
</organism>
<evidence type="ECO:0000259" key="7">
    <source>
        <dbReference type="PROSITE" id="PS00623"/>
    </source>
</evidence>
<feature type="domain" description="Glucose-methanol-choline oxidoreductase N-terminal" evidence="7">
    <location>
        <begin position="80"/>
        <end position="103"/>
    </location>
</feature>
<dbReference type="Pfam" id="PF05199">
    <property type="entry name" value="GMC_oxred_C"/>
    <property type="match status" value="1"/>
</dbReference>
<evidence type="ECO:0000256" key="2">
    <source>
        <dbReference type="ARBA" id="ARBA00010790"/>
    </source>
</evidence>
<dbReference type="PIRSF" id="PIRSF000137">
    <property type="entry name" value="Alcohol_oxidase"/>
    <property type="match status" value="1"/>
</dbReference>
<name>A0A927MZ28_9ACTN</name>
<keyword evidence="10" id="KW-1185">Reference proteome</keyword>
<dbReference type="Pfam" id="PF00732">
    <property type="entry name" value="GMC_oxred_N"/>
    <property type="match status" value="1"/>
</dbReference>
<feature type="binding site" evidence="5">
    <location>
        <position position="217"/>
    </location>
    <ligand>
        <name>FAD</name>
        <dbReference type="ChEBI" id="CHEBI:57692"/>
    </ligand>
</feature>
<keyword evidence="9" id="KW-0560">Oxidoreductase</keyword>
<dbReference type="GO" id="GO:0008812">
    <property type="term" value="F:choline dehydrogenase activity"/>
    <property type="evidence" value="ECO:0007669"/>
    <property type="project" value="UniProtKB-EC"/>
</dbReference>
<dbReference type="SUPFAM" id="SSF51905">
    <property type="entry name" value="FAD/NAD(P)-binding domain"/>
    <property type="match status" value="1"/>
</dbReference>
<dbReference type="GO" id="GO:0050660">
    <property type="term" value="F:flavin adenine dinucleotide binding"/>
    <property type="evidence" value="ECO:0007669"/>
    <property type="project" value="InterPro"/>
</dbReference>
<keyword evidence="4 5" id="KW-0274">FAD</keyword>
<evidence type="ECO:0000313" key="9">
    <source>
        <dbReference type="EMBL" id="MBE1609191.1"/>
    </source>
</evidence>
<gene>
    <name evidence="9" type="ORF">HEB94_006039</name>
</gene>
<feature type="binding site" evidence="5">
    <location>
        <begin position="90"/>
        <end position="93"/>
    </location>
    <ligand>
        <name>FAD</name>
        <dbReference type="ChEBI" id="CHEBI:57692"/>
    </ligand>
</feature>
<evidence type="ECO:0000256" key="4">
    <source>
        <dbReference type="ARBA" id="ARBA00022827"/>
    </source>
</evidence>
<dbReference type="InterPro" id="IPR007867">
    <property type="entry name" value="GMC_OxRtase_C"/>
</dbReference>
<accession>A0A927MZ28</accession>
<dbReference type="PROSITE" id="PS00624">
    <property type="entry name" value="GMC_OXRED_2"/>
    <property type="match status" value="1"/>
</dbReference>
<protein>
    <submittedName>
        <fullName evidence="9">Choline dehydrogenase</fullName>
        <ecNumber evidence="9">1.1.99.1</ecNumber>
    </submittedName>
</protein>
<comment type="similarity">
    <text evidence="2 6">Belongs to the GMC oxidoreductase family.</text>
</comment>
<evidence type="ECO:0000256" key="1">
    <source>
        <dbReference type="ARBA" id="ARBA00001974"/>
    </source>
</evidence>